<sequence>MPRLGLSLAARGDFAPNYGPLDRIIAWLEVLAPAVLLALSPAAAGSLAEMEGQPDVEPRNEDQMDCKSEPAEDEWKSWQRGQARNTLHLVSATAQWILLLACLIYLGIDSLQPSKFQSDKIPWTHIRYTGESIKGVAVNLTAEVGSIQIRNGSIVIPCDGLYLLSLKGNIHFSDLDEEDSLKLTLWKTDKMSSEALWEAAVQDSGTAVHLTTVLYLFIQDNITLCTSSNATIEDLSFSLVLVGPFTCPL</sequence>
<evidence type="ECO:0000313" key="3">
    <source>
        <dbReference type="Proteomes" id="UP000053872"/>
    </source>
</evidence>
<dbReference type="PANTHER" id="PTHR17534">
    <property type="entry name" value="OX40 LIGAND"/>
    <property type="match status" value="1"/>
</dbReference>
<dbReference type="SUPFAM" id="SSF49842">
    <property type="entry name" value="TNF-like"/>
    <property type="match status" value="1"/>
</dbReference>
<proteinExistence type="predicted"/>
<dbReference type="GO" id="GO:0006954">
    <property type="term" value="P:inflammatory response"/>
    <property type="evidence" value="ECO:0007669"/>
    <property type="project" value="TreeGrafter"/>
</dbReference>
<comment type="caution">
    <text evidence="2">The sequence shown here is derived from an EMBL/GenBank/DDBJ whole genome shotgun (WGS) entry which is preliminary data.</text>
</comment>
<dbReference type="InterPro" id="IPR042338">
    <property type="entry name" value="TNFSF4"/>
</dbReference>
<evidence type="ECO:0000256" key="1">
    <source>
        <dbReference type="SAM" id="MobiDB-lite"/>
    </source>
</evidence>
<dbReference type="GO" id="GO:0001819">
    <property type="term" value="P:positive regulation of cytokine production"/>
    <property type="evidence" value="ECO:0007669"/>
    <property type="project" value="TreeGrafter"/>
</dbReference>
<dbReference type="Proteomes" id="UP000053872">
    <property type="component" value="Unassembled WGS sequence"/>
</dbReference>
<organism evidence="2 3">
    <name type="scientific">Columba livia</name>
    <name type="common">Rock dove</name>
    <dbReference type="NCBI Taxonomy" id="8932"/>
    <lineage>
        <taxon>Eukaryota</taxon>
        <taxon>Metazoa</taxon>
        <taxon>Chordata</taxon>
        <taxon>Craniata</taxon>
        <taxon>Vertebrata</taxon>
        <taxon>Euteleostomi</taxon>
        <taxon>Archelosauria</taxon>
        <taxon>Archosauria</taxon>
        <taxon>Dinosauria</taxon>
        <taxon>Saurischia</taxon>
        <taxon>Theropoda</taxon>
        <taxon>Coelurosauria</taxon>
        <taxon>Aves</taxon>
        <taxon>Neognathae</taxon>
        <taxon>Neoaves</taxon>
        <taxon>Columbimorphae</taxon>
        <taxon>Columbiformes</taxon>
        <taxon>Columbidae</taxon>
        <taxon>Columba</taxon>
    </lineage>
</organism>
<dbReference type="GO" id="GO:0042102">
    <property type="term" value="P:positive regulation of T cell proliferation"/>
    <property type="evidence" value="ECO:0007669"/>
    <property type="project" value="TreeGrafter"/>
</dbReference>
<dbReference type="InterPro" id="IPR008983">
    <property type="entry name" value="Tumour_necrosis_fac-like_dom"/>
</dbReference>
<protein>
    <submittedName>
        <fullName evidence="2">Tumor necrosis factor (Ligand) superfamily, member 4</fullName>
    </submittedName>
</protein>
<dbReference type="EMBL" id="AKCR02000021">
    <property type="protein sequence ID" value="PKK27391.1"/>
    <property type="molecule type" value="Genomic_DNA"/>
</dbReference>
<gene>
    <name evidence="2" type="primary">TNFSF4</name>
    <name evidence="2" type="ORF">A306_00004319</name>
</gene>
<feature type="compositionally biased region" description="Basic and acidic residues" evidence="1">
    <location>
        <begin position="56"/>
        <end position="69"/>
    </location>
</feature>
<dbReference type="GO" id="GO:0032813">
    <property type="term" value="F:tumor necrosis factor receptor superfamily binding"/>
    <property type="evidence" value="ECO:0007669"/>
    <property type="project" value="TreeGrafter"/>
</dbReference>
<dbReference type="AlphaFoldDB" id="A0A2I0MCI5"/>
<dbReference type="Gene3D" id="2.60.120.40">
    <property type="match status" value="1"/>
</dbReference>
<evidence type="ECO:0000313" key="2">
    <source>
        <dbReference type="EMBL" id="PKK27391.1"/>
    </source>
</evidence>
<dbReference type="GO" id="GO:0005615">
    <property type="term" value="C:extracellular space"/>
    <property type="evidence" value="ECO:0007669"/>
    <property type="project" value="TreeGrafter"/>
</dbReference>
<dbReference type="PANTHER" id="PTHR17534:SF4">
    <property type="entry name" value="TUMOR NECROSIS FACTOR LIGAND SUPERFAMILY MEMBER 4"/>
    <property type="match status" value="1"/>
</dbReference>
<feature type="region of interest" description="Disordered" evidence="1">
    <location>
        <begin position="49"/>
        <end position="69"/>
    </location>
</feature>
<accession>A0A2I0MCI5</accession>
<keyword evidence="3" id="KW-1185">Reference proteome</keyword>
<name>A0A2I0MCI5_COLLI</name>
<dbReference type="GO" id="GO:0005125">
    <property type="term" value="F:cytokine activity"/>
    <property type="evidence" value="ECO:0007669"/>
    <property type="project" value="InterPro"/>
</dbReference>
<dbReference type="InParanoid" id="A0A2I0MCI5"/>
<reference evidence="2 3" key="1">
    <citation type="journal article" date="2013" name="Science">
        <title>Genomic diversity and evolution of the head crest in the rock pigeon.</title>
        <authorList>
            <person name="Shapiro M.D."/>
            <person name="Kronenberg Z."/>
            <person name="Li C."/>
            <person name="Domyan E.T."/>
            <person name="Pan H."/>
            <person name="Campbell M."/>
            <person name="Tan H."/>
            <person name="Huff C.D."/>
            <person name="Hu H."/>
            <person name="Vickrey A.I."/>
            <person name="Nielsen S.C."/>
            <person name="Stringham S.A."/>
            <person name="Hu H."/>
            <person name="Willerslev E."/>
            <person name="Gilbert M.T."/>
            <person name="Yandell M."/>
            <person name="Zhang G."/>
            <person name="Wang J."/>
        </authorList>
    </citation>
    <scope>NUCLEOTIDE SEQUENCE [LARGE SCALE GENOMIC DNA]</scope>
    <source>
        <tissue evidence="2">Blood</tissue>
    </source>
</reference>